<evidence type="ECO:0000259" key="3">
    <source>
        <dbReference type="Pfam" id="PF26514"/>
    </source>
</evidence>
<keyword evidence="1" id="KW-0812">Transmembrane</keyword>
<feature type="signal peptide" evidence="2">
    <location>
        <begin position="1"/>
        <end position="26"/>
    </location>
</feature>
<dbReference type="OrthoDB" id="7948603at2"/>
<keyword evidence="1" id="KW-1133">Transmembrane helix</keyword>
<gene>
    <name evidence="4" type="ORF">EMQ25_11310</name>
</gene>
<keyword evidence="5" id="KW-1185">Reference proteome</keyword>
<evidence type="ECO:0000313" key="4">
    <source>
        <dbReference type="EMBL" id="RUT31429.1"/>
    </source>
</evidence>
<reference evidence="4 5" key="1">
    <citation type="journal article" date="2016" name="Int. J. Syst. Evol. Microbiol.">
        <title>Arsenicitalea aurantiaca gen. nov., sp. nov., a new member of the family Hyphomicrobiaceae, isolated from high-arsenic sediment.</title>
        <authorList>
            <person name="Mu Y."/>
            <person name="Zhou L."/>
            <person name="Zeng X.C."/>
            <person name="Liu L."/>
            <person name="Pan Y."/>
            <person name="Chen X."/>
            <person name="Wang J."/>
            <person name="Li S."/>
            <person name="Li W.J."/>
            <person name="Wang Y."/>
        </authorList>
    </citation>
    <scope>NUCLEOTIDE SEQUENCE [LARGE SCALE GENOMIC DNA]</scope>
    <source>
        <strain evidence="4 5">42-50</strain>
    </source>
</reference>
<feature type="transmembrane region" description="Helical" evidence="1">
    <location>
        <begin position="292"/>
        <end position="314"/>
    </location>
</feature>
<dbReference type="Proteomes" id="UP000281547">
    <property type="component" value="Unassembled WGS sequence"/>
</dbReference>
<dbReference type="EMBL" id="RZNJ01000003">
    <property type="protein sequence ID" value="RUT31429.1"/>
    <property type="molecule type" value="Genomic_DNA"/>
</dbReference>
<keyword evidence="2" id="KW-0732">Signal</keyword>
<accession>A0A433XBG8</accession>
<feature type="transmembrane region" description="Helical" evidence="1">
    <location>
        <begin position="334"/>
        <end position="354"/>
    </location>
</feature>
<name>A0A433XBG8_9HYPH</name>
<feature type="transmembrane region" description="Helical" evidence="1">
    <location>
        <begin position="267"/>
        <end position="286"/>
    </location>
</feature>
<feature type="chain" id="PRO_5019109514" description="DUF8173 domain-containing protein" evidence="2">
    <location>
        <begin position="27"/>
        <end position="392"/>
    </location>
</feature>
<evidence type="ECO:0000256" key="1">
    <source>
        <dbReference type="SAM" id="Phobius"/>
    </source>
</evidence>
<feature type="domain" description="DUF8173" evidence="3">
    <location>
        <begin position="233"/>
        <end position="375"/>
    </location>
</feature>
<dbReference type="InterPro" id="IPR058486">
    <property type="entry name" value="DUF8173"/>
</dbReference>
<organism evidence="4 5">
    <name type="scientific">Arsenicitalea aurantiaca</name>
    <dbReference type="NCBI Taxonomy" id="1783274"/>
    <lineage>
        <taxon>Bacteria</taxon>
        <taxon>Pseudomonadati</taxon>
        <taxon>Pseudomonadota</taxon>
        <taxon>Alphaproteobacteria</taxon>
        <taxon>Hyphomicrobiales</taxon>
        <taxon>Devosiaceae</taxon>
        <taxon>Arsenicitalea</taxon>
    </lineage>
</organism>
<dbReference type="Pfam" id="PF26514">
    <property type="entry name" value="DUF8173"/>
    <property type="match status" value="1"/>
</dbReference>
<dbReference type="RefSeq" id="WP_127188674.1">
    <property type="nucleotide sequence ID" value="NZ_RZNJ01000003.1"/>
</dbReference>
<dbReference type="AlphaFoldDB" id="A0A433XBG8"/>
<protein>
    <recommendedName>
        <fullName evidence="3">DUF8173 domain-containing protein</fullName>
    </recommendedName>
</protein>
<feature type="transmembrane region" description="Helical" evidence="1">
    <location>
        <begin position="222"/>
        <end position="246"/>
    </location>
</feature>
<proteinExistence type="predicted"/>
<keyword evidence="1" id="KW-0472">Membrane</keyword>
<comment type="caution">
    <text evidence="4">The sequence shown here is derived from an EMBL/GenBank/DDBJ whole genome shotgun (WGS) entry which is preliminary data.</text>
</comment>
<sequence>MSPLPLRAAIAALLILAVAPSGPARAQQDLARLGGDVFVSGTSVTLSTPAARDVFAAGFSTSLATEVEGDLHAAGFDVKVAGAVGADLYAAGFSVTLDAPVASDVTVSAGNLRLEDPAIVGGNARLLAGTARLDAPITGSLRASVGSLELNSIVGGDVDLAVGNVAFGPNARVGGTLSYLASEPIDIPASVVPPERVRFTRIEPNPVLQRIDEHMSDPLRGYWPSLAIILGVFVLTIGFLLLIAAIAHAFAPATTERLRNAAVDHPFRCILLGGLGLSMLIGLVPVSAMTLVGILLIPIVILFIILVWTAGYLLGVHAVSWRVSKAFSLAPTRLAGQLAVLAIGLVVFAVLNFIPVLGWLANLVVIFLGLGAMLQRGATLIIDRPRRADIVV</sequence>
<feature type="transmembrane region" description="Helical" evidence="1">
    <location>
        <begin position="360"/>
        <end position="382"/>
    </location>
</feature>
<evidence type="ECO:0000256" key="2">
    <source>
        <dbReference type="SAM" id="SignalP"/>
    </source>
</evidence>
<evidence type="ECO:0000313" key="5">
    <source>
        <dbReference type="Proteomes" id="UP000281547"/>
    </source>
</evidence>